<keyword evidence="1" id="KW-0479">Metal-binding</keyword>
<keyword evidence="3" id="KW-0812">Transmembrane</keyword>
<dbReference type="SUPFAM" id="SSF56300">
    <property type="entry name" value="Metallo-dependent phosphatases"/>
    <property type="match status" value="1"/>
</dbReference>
<protein>
    <submittedName>
        <fullName evidence="5">Metallophosphoesterase</fullName>
    </submittedName>
</protein>
<feature type="transmembrane region" description="Helical" evidence="3">
    <location>
        <begin position="7"/>
        <end position="24"/>
    </location>
</feature>
<reference evidence="6" key="1">
    <citation type="journal article" date="2019" name="Int. J. Syst. Evol. Microbiol.">
        <title>The Global Catalogue of Microorganisms (GCM) 10K type strain sequencing project: providing services to taxonomists for standard genome sequencing and annotation.</title>
        <authorList>
            <consortium name="The Broad Institute Genomics Platform"/>
            <consortium name="The Broad Institute Genome Sequencing Center for Infectious Disease"/>
            <person name="Wu L."/>
            <person name="Ma J."/>
        </authorList>
    </citation>
    <scope>NUCLEOTIDE SEQUENCE [LARGE SCALE GENOMIC DNA]</scope>
    <source>
        <strain evidence="6">CECT 7706</strain>
    </source>
</reference>
<proteinExistence type="predicted"/>
<dbReference type="Proteomes" id="UP001236663">
    <property type="component" value="Unassembled WGS sequence"/>
</dbReference>
<feature type="transmembrane region" description="Helical" evidence="3">
    <location>
        <begin position="44"/>
        <end position="63"/>
    </location>
</feature>
<dbReference type="EMBL" id="JAUFQS010000003">
    <property type="protein sequence ID" value="MDN3686514.1"/>
    <property type="molecule type" value="Genomic_DNA"/>
</dbReference>
<organism evidence="5 6">
    <name type="scientific">Cyclobacterium jeungdonense</name>
    <dbReference type="NCBI Taxonomy" id="708087"/>
    <lineage>
        <taxon>Bacteria</taxon>
        <taxon>Pseudomonadati</taxon>
        <taxon>Bacteroidota</taxon>
        <taxon>Cytophagia</taxon>
        <taxon>Cytophagales</taxon>
        <taxon>Cyclobacteriaceae</taxon>
        <taxon>Cyclobacterium</taxon>
    </lineage>
</organism>
<keyword evidence="3" id="KW-0472">Membrane</keyword>
<evidence type="ECO:0000256" key="3">
    <source>
        <dbReference type="SAM" id="Phobius"/>
    </source>
</evidence>
<comment type="caution">
    <text evidence="5">The sequence shown here is derived from an EMBL/GenBank/DDBJ whole genome shotgun (WGS) entry which is preliminary data.</text>
</comment>
<sequence length="418" mass="47231">MKKVGGIVFILILLAVLFFLNWYVYQGVKTLLPEAYFSKGKITYWVLAGGISLWIGLTFFIILQEGKISTTSQKSLNLFLTIAVTQLTIIVFLFGEDIYRTVSAAISYFSSGFSSSHAESPAVYPDRRKFVSQMAFAVAAIPFTAFVYGILKGKYDFRTIRKTIYFKDLPEAFDGFTITQLSDIHAGSFTDMEAVKRGAELAASQNSDLFVFTGDLVNHKADEIEPMLEAFSQIKAPYGQYSILGNHDYGDYSSWPSPEAKKANFEHLKEQHQKLGYDLLLDENRIIEKEGQKIRLMGVENWGVGFQSKGDLEKSLVGVADEEFKILLSHDPSHWDKQVKRHPKKIHLTLSGHTHGMQFGIETPLFRWSPAQYRYPNWAGLAEFAGNHLYVNRGFGFHAFSGRVGIWPEITVIELRKG</sequence>
<keyword evidence="6" id="KW-1185">Reference proteome</keyword>
<keyword evidence="2" id="KW-0378">Hydrolase</keyword>
<dbReference type="InterPro" id="IPR029052">
    <property type="entry name" value="Metallo-depent_PP-like"/>
</dbReference>
<dbReference type="Gene3D" id="3.60.21.10">
    <property type="match status" value="1"/>
</dbReference>
<dbReference type="PANTHER" id="PTHR31302">
    <property type="entry name" value="TRANSMEMBRANE PROTEIN WITH METALLOPHOSPHOESTERASE DOMAIN-RELATED"/>
    <property type="match status" value="1"/>
</dbReference>
<feature type="domain" description="Calcineurin-like phosphoesterase" evidence="4">
    <location>
        <begin position="177"/>
        <end position="356"/>
    </location>
</feature>
<evidence type="ECO:0000259" key="4">
    <source>
        <dbReference type="Pfam" id="PF00149"/>
    </source>
</evidence>
<gene>
    <name evidence="5" type="ORF">QWZ15_01625</name>
</gene>
<feature type="transmembrane region" description="Helical" evidence="3">
    <location>
        <begin position="130"/>
        <end position="151"/>
    </location>
</feature>
<evidence type="ECO:0000256" key="2">
    <source>
        <dbReference type="ARBA" id="ARBA00022801"/>
    </source>
</evidence>
<keyword evidence="3" id="KW-1133">Transmembrane helix</keyword>
<dbReference type="Pfam" id="PF00149">
    <property type="entry name" value="Metallophos"/>
    <property type="match status" value="1"/>
</dbReference>
<dbReference type="InterPro" id="IPR004843">
    <property type="entry name" value="Calcineurin-like_PHP"/>
</dbReference>
<evidence type="ECO:0000313" key="6">
    <source>
        <dbReference type="Proteomes" id="UP001236663"/>
    </source>
</evidence>
<feature type="transmembrane region" description="Helical" evidence="3">
    <location>
        <begin position="75"/>
        <end position="94"/>
    </location>
</feature>
<dbReference type="InterPro" id="IPR051158">
    <property type="entry name" value="Metallophosphoesterase_sf"/>
</dbReference>
<accession>A0ABT8C159</accession>
<evidence type="ECO:0000256" key="1">
    <source>
        <dbReference type="ARBA" id="ARBA00022723"/>
    </source>
</evidence>
<name>A0ABT8C159_9BACT</name>
<evidence type="ECO:0000313" key="5">
    <source>
        <dbReference type="EMBL" id="MDN3686514.1"/>
    </source>
</evidence>
<dbReference type="RefSeq" id="WP_163384677.1">
    <property type="nucleotide sequence ID" value="NZ_JAUFQS010000003.1"/>
</dbReference>
<dbReference type="PANTHER" id="PTHR31302:SF31">
    <property type="entry name" value="PHOSPHODIESTERASE YAEI"/>
    <property type="match status" value="1"/>
</dbReference>